<comment type="caution">
    <text evidence="1">The sequence shown here is derived from an EMBL/GenBank/DDBJ whole genome shotgun (WGS) entry which is preliminary data.</text>
</comment>
<evidence type="ECO:0008006" key="3">
    <source>
        <dbReference type="Google" id="ProtNLM"/>
    </source>
</evidence>
<dbReference type="RefSeq" id="WP_209695002.1">
    <property type="nucleotide sequence ID" value="NZ_BAAAVU010000009.1"/>
</dbReference>
<evidence type="ECO:0000313" key="2">
    <source>
        <dbReference type="Proteomes" id="UP000755585"/>
    </source>
</evidence>
<dbReference type="Proteomes" id="UP000755585">
    <property type="component" value="Unassembled WGS sequence"/>
</dbReference>
<evidence type="ECO:0000313" key="1">
    <source>
        <dbReference type="EMBL" id="MBP2352211.1"/>
    </source>
</evidence>
<dbReference type="EMBL" id="JAGINT010000001">
    <property type="protein sequence ID" value="MBP2352211.1"/>
    <property type="molecule type" value="Genomic_DNA"/>
</dbReference>
<gene>
    <name evidence="1" type="ORF">JOF29_003294</name>
</gene>
<reference evidence="1 2" key="1">
    <citation type="submission" date="2021-03" db="EMBL/GenBank/DDBJ databases">
        <title>Sequencing the genomes of 1000 actinobacteria strains.</title>
        <authorList>
            <person name="Klenk H.-P."/>
        </authorList>
    </citation>
    <scope>NUCLEOTIDE SEQUENCE [LARGE SCALE GENOMIC DNA]</scope>
    <source>
        <strain evidence="1 2">DSM 18824</strain>
    </source>
</reference>
<name>A0ABS4UKY4_9ACTN</name>
<protein>
    <recommendedName>
        <fullName evidence="3">Acyl-CoA dehydrogenase-like protein</fullName>
    </recommendedName>
</protein>
<organism evidence="1 2">
    <name type="scientific">Kribbella aluminosa</name>
    <dbReference type="NCBI Taxonomy" id="416017"/>
    <lineage>
        <taxon>Bacteria</taxon>
        <taxon>Bacillati</taxon>
        <taxon>Actinomycetota</taxon>
        <taxon>Actinomycetes</taxon>
        <taxon>Propionibacteriales</taxon>
        <taxon>Kribbellaceae</taxon>
        <taxon>Kribbella</taxon>
    </lineage>
</organism>
<keyword evidence="2" id="KW-1185">Reference proteome</keyword>
<accession>A0ABS4UKY4</accession>
<sequence>MSPRAERREPGQDELVAAQQVVDLFATEALRALDRYEQSFPADAPDRARRTADRLAHWWRRLGLDDVRLDRAGTDAEQILAKAAELSLDPDNRWGVSLQEAAGAGRSRGRREPRRRTSCTAWGWISPGLRSGPTWR</sequence>
<proteinExistence type="predicted"/>